<dbReference type="EMBL" id="LFJS01000014">
    <property type="protein sequence ID" value="KMU50738.1"/>
    <property type="molecule type" value="Genomic_DNA"/>
</dbReference>
<dbReference type="AlphaFoldDB" id="A0A1C3HJR4"/>
<accession>A0A1C3HJR4</accession>
<organism evidence="10">
    <name type="scientific">Serratia marcescens</name>
    <dbReference type="NCBI Taxonomy" id="615"/>
    <lineage>
        <taxon>Bacteria</taxon>
        <taxon>Pseudomonadati</taxon>
        <taxon>Pseudomonadota</taxon>
        <taxon>Gammaproteobacteria</taxon>
        <taxon>Enterobacterales</taxon>
        <taxon>Yersiniaceae</taxon>
        <taxon>Serratia</taxon>
    </lineage>
</organism>
<keyword evidence="4 7" id="KW-0812">Transmembrane</keyword>
<evidence type="ECO:0000313" key="13">
    <source>
        <dbReference type="Proteomes" id="UP000320710"/>
    </source>
</evidence>
<name>A0A1C3HJR4_SERMA</name>
<evidence type="ECO:0000256" key="1">
    <source>
        <dbReference type="ARBA" id="ARBA00004651"/>
    </source>
</evidence>
<dbReference type="GO" id="GO:0022857">
    <property type="term" value="F:transmembrane transporter activity"/>
    <property type="evidence" value="ECO:0007669"/>
    <property type="project" value="InterPro"/>
</dbReference>
<dbReference type="InterPro" id="IPR011701">
    <property type="entry name" value="MFS"/>
</dbReference>
<dbReference type="PANTHER" id="PTHR43045:SF4">
    <property type="entry name" value="TRANSPORTER YDFJ-RELATED"/>
    <property type="match status" value="1"/>
</dbReference>
<feature type="transmembrane region" description="Helical" evidence="7">
    <location>
        <begin position="106"/>
        <end position="125"/>
    </location>
</feature>
<comment type="subcellular location">
    <subcellularLocation>
        <location evidence="1">Cell membrane</location>
        <topology evidence="1">Multi-pass membrane protein</topology>
    </subcellularLocation>
</comment>
<dbReference type="GO" id="GO:0005886">
    <property type="term" value="C:plasma membrane"/>
    <property type="evidence" value="ECO:0007669"/>
    <property type="project" value="UniProtKB-SubCell"/>
</dbReference>
<reference evidence="11 13" key="3">
    <citation type="submission" date="2019-06" db="EMBL/GenBank/DDBJ databases">
        <authorList>
            <person name="Deangelis K."/>
            <person name="Huntemann M."/>
            <person name="Clum A."/>
            <person name="Pillay M."/>
            <person name="Palaniappan K."/>
            <person name="Varghese N."/>
            <person name="Mikhailova N."/>
            <person name="Stamatis D."/>
            <person name="Reddy T."/>
            <person name="Daum C."/>
            <person name="Shapiro N."/>
            <person name="Ivanova N."/>
            <person name="Kyrpides N."/>
            <person name="Woyke T."/>
        </authorList>
    </citation>
    <scope>NUCLEOTIDE SEQUENCE [LARGE SCALE GENOMIC DNA]</scope>
    <source>
        <strain evidence="11 13">106R</strain>
    </source>
</reference>
<evidence type="ECO:0000256" key="3">
    <source>
        <dbReference type="ARBA" id="ARBA00022475"/>
    </source>
</evidence>
<proteinExistence type="predicted"/>
<keyword evidence="3" id="KW-1003">Cell membrane</keyword>
<evidence type="ECO:0000256" key="5">
    <source>
        <dbReference type="ARBA" id="ARBA00022989"/>
    </source>
</evidence>
<evidence type="ECO:0000313" key="10">
    <source>
        <dbReference type="EMBL" id="SAY45284.1"/>
    </source>
</evidence>
<reference evidence="9 12" key="1">
    <citation type="submission" date="2015-06" db="EMBL/GenBank/DDBJ databases">
        <title>Draft Genome of Serratia marcescens Strain AH0650_Sm1.</title>
        <authorList>
            <person name="Wan Y."/>
            <person name="Gorrie C."/>
            <person name="Holt K."/>
        </authorList>
    </citation>
    <scope>NUCLEOTIDE SEQUENCE [LARGE SCALE GENOMIC DNA]</scope>
    <source>
        <strain evidence="9 12">AH0650_Sm1</strain>
    </source>
</reference>
<keyword evidence="2" id="KW-0813">Transport</keyword>
<dbReference type="PROSITE" id="PS50850">
    <property type="entry name" value="MFS"/>
    <property type="match status" value="1"/>
</dbReference>
<reference evidence="10" key="2">
    <citation type="submission" date="2016-05" db="EMBL/GenBank/DDBJ databases">
        <authorList>
            <person name="Cock P.J.A."/>
            <person name="Cock P.J.A."/>
        </authorList>
    </citation>
    <scope>NUCLEOTIDE SEQUENCE</scope>
    <source>
        <strain evidence="10">PWN146_assembly</strain>
    </source>
</reference>
<evidence type="ECO:0000259" key="8">
    <source>
        <dbReference type="PROSITE" id="PS50850"/>
    </source>
</evidence>
<sequence length="460" mass="49825">MSETTLAPSQTADAALAADERLATKEGRSQFWRATFSCWLGTAMEYVDFALYGLAAGMVFGDVFFPEATPLVALLASFATYSVGFVARPIGALVFGWIGDRKGRRVVLITTVALMGLSTTLIGLIPSYAQIGVWAPTCLVILRFAQGFGAGAELSGGAVMLAEYAPAKRRGLVASIIAIGSNSGTLLASLVWLLVLQLDKEDLMSWGWRIPFLASILIAGAALYLRRHVRETPVFERELQQNHQRMLDAAQAAPDTRSYLQRTKAFWVMLGLRIGENGPSYLCQGFIVGYVAKVLMVDKSVPALAVLIASLCGFLVIPLAGWLSDRFGRRITYRWFCLLLVLYAFPAFWLLDSREPAIVISVIVVGMCIASLGIFGVQAAYGVELFGVKNRYSKMAFAKELGSILSGGTAPLIATALLSGFGHWWPVACYFVVMAAIGLITTFFAPETRGRDLNLPQDAA</sequence>
<dbReference type="PANTHER" id="PTHR43045">
    <property type="entry name" value="SHIKIMATE TRANSPORTER"/>
    <property type="match status" value="1"/>
</dbReference>
<dbReference type="CDD" id="cd17369">
    <property type="entry name" value="MFS_ShiA_like"/>
    <property type="match status" value="1"/>
</dbReference>
<feature type="transmembrane region" description="Helical" evidence="7">
    <location>
        <begin position="303"/>
        <end position="323"/>
    </location>
</feature>
<keyword evidence="5 7" id="KW-1133">Transmembrane helix</keyword>
<feature type="transmembrane region" description="Helical" evidence="7">
    <location>
        <begin position="335"/>
        <end position="351"/>
    </location>
</feature>
<dbReference type="EMBL" id="VFMJ01000001">
    <property type="protein sequence ID" value="TQI87249.1"/>
    <property type="molecule type" value="Genomic_DNA"/>
</dbReference>
<feature type="domain" description="Major facilitator superfamily (MFS) profile" evidence="8">
    <location>
        <begin position="34"/>
        <end position="449"/>
    </location>
</feature>
<dbReference type="SUPFAM" id="SSF103473">
    <property type="entry name" value="MFS general substrate transporter"/>
    <property type="match status" value="1"/>
</dbReference>
<feature type="transmembrane region" description="Helical" evidence="7">
    <location>
        <begin position="401"/>
        <end position="418"/>
    </location>
</feature>
<feature type="transmembrane region" description="Helical" evidence="7">
    <location>
        <begin position="71"/>
        <end position="99"/>
    </location>
</feature>
<feature type="transmembrane region" description="Helical" evidence="7">
    <location>
        <begin position="131"/>
        <end position="151"/>
    </location>
</feature>
<protein>
    <submittedName>
        <fullName evidence="9 11">MFS transporter</fullName>
    </submittedName>
    <submittedName>
        <fullName evidence="10">Proline/betaine transporter</fullName>
    </submittedName>
</protein>
<gene>
    <name evidence="10" type="primary">proP_7</name>
    <name evidence="9" type="ORF">AB868_04687</name>
    <name evidence="11" type="ORF">FHU12_4937</name>
    <name evidence="10" type="ORF">PWN146_04007</name>
</gene>
<reference evidence="11 13" key="4">
    <citation type="submission" date="2019-07" db="EMBL/GenBank/DDBJ databases">
        <title>Investigation of anaerobic lignin degradation for improved lignocellulosic biofuels.</title>
        <authorList>
            <person name="Deangelis K.PhD."/>
        </authorList>
    </citation>
    <scope>NUCLEOTIDE SEQUENCE [LARGE SCALE GENOMIC DNA]</scope>
    <source>
        <strain evidence="11 13">106R</strain>
    </source>
</reference>
<evidence type="ECO:0000256" key="7">
    <source>
        <dbReference type="SAM" id="Phobius"/>
    </source>
</evidence>
<dbReference type="Proteomes" id="UP000037482">
    <property type="component" value="Unassembled WGS sequence"/>
</dbReference>
<dbReference type="RefSeq" id="WP_025304457.1">
    <property type="nucleotide sequence ID" value="NZ_CABHIE010000003.1"/>
</dbReference>
<evidence type="ECO:0000256" key="4">
    <source>
        <dbReference type="ARBA" id="ARBA00022692"/>
    </source>
</evidence>
<dbReference type="Pfam" id="PF07690">
    <property type="entry name" value="MFS_1"/>
    <property type="match status" value="1"/>
</dbReference>
<evidence type="ECO:0000313" key="12">
    <source>
        <dbReference type="Proteomes" id="UP000037482"/>
    </source>
</evidence>
<feature type="transmembrane region" description="Helical" evidence="7">
    <location>
        <begin position="357"/>
        <end position="381"/>
    </location>
</feature>
<feature type="transmembrane region" description="Helical" evidence="7">
    <location>
        <begin position="424"/>
        <end position="445"/>
    </location>
</feature>
<evidence type="ECO:0000313" key="11">
    <source>
        <dbReference type="EMBL" id="TQI87249.1"/>
    </source>
</evidence>
<accession>A0A656VJH3</accession>
<feature type="transmembrane region" description="Helical" evidence="7">
    <location>
        <begin position="172"/>
        <end position="194"/>
    </location>
</feature>
<dbReference type="EMBL" id="LT575490">
    <property type="protein sequence ID" value="SAY45284.1"/>
    <property type="molecule type" value="Genomic_DNA"/>
</dbReference>
<dbReference type="InterPro" id="IPR020846">
    <property type="entry name" value="MFS_dom"/>
</dbReference>
<dbReference type="Proteomes" id="UP000320710">
    <property type="component" value="Unassembled WGS sequence"/>
</dbReference>
<feature type="transmembrane region" description="Helical" evidence="7">
    <location>
        <begin position="206"/>
        <end position="225"/>
    </location>
</feature>
<dbReference type="Gene3D" id="1.20.1250.20">
    <property type="entry name" value="MFS general substrate transporter like domains"/>
    <property type="match status" value="1"/>
</dbReference>
<feature type="transmembrane region" description="Helical" evidence="7">
    <location>
        <begin position="46"/>
        <end position="65"/>
    </location>
</feature>
<keyword evidence="6 7" id="KW-0472">Membrane</keyword>
<dbReference type="InterPro" id="IPR036259">
    <property type="entry name" value="MFS_trans_sf"/>
</dbReference>
<evidence type="ECO:0000313" key="9">
    <source>
        <dbReference type="EMBL" id="KMU50738.1"/>
    </source>
</evidence>
<evidence type="ECO:0000256" key="6">
    <source>
        <dbReference type="ARBA" id="ARBA00023136"/>
    </source>
</evidence>
<evidence type="ECO:0000256" key="2">
    <source>
        <dbReference type="ARBA" id="ARBA00022448"/>
    </source>
</evidence>